<feature type="region of interest" description="Disordered" evidence="1">
    <location>
        <begin position="66"/>
        <end position="107"/>
    </location>
</feature>
<proteinExistence type="predicted"/>
<evidence type="ECO:0000313" key="2">
    <source>
        <dbReference type="EMBL" id="KAF2461630.1"/>
    </source>
</evidence>
<organism evidence="2 3">
    <name type="scientific">Lineolata rhizophorae</name>
    <dbReference type="NCBI Taxonomy" id="578093"/>
    <lineage>
        <taxon>Eukaryota</taxon>
        <taxon>Fungi</taxon>
        <taxon>Dikarya</taxon>
        <taxon>Ascomycota</taxon>
        <taxon>Pezizomycotina</taxon>
        <taxon>Dothideomycetes</taxon>
        <taxon>Dothideomycetes incertae sedis</taxon>
        <taxon>Lineolatales</taxon>
        <taxon>Lineolataceae</taxon>
        <taxon>Lineolata</taxon>
    </lineage>
</organism>
<name>A0A6A6PCN1_9PEZI</name>
<sequence length="184" mass="20065">MRQALKSCHGTDLFQVRHLATLPAGGSRSHARAGRRRGRKKKRVEWNGAPEPWYVPSCVLSVPSLPARPSSDAVAGESALPESRDMSRALRAPAAGQLLSPTRPGARTQGCTWLVCTGRTSRRLWSPSEEICVDGPGPRAAVLQRHGRTSSSLQSALLRQEDERPRPFARSRSLARGKCPSRAQ</sequence>
<dbReference type="Proteomes" id="UP000799766">
    <property type="component" value="Unassembled WGS sequence"/>
</dbReference>
<feature type="region of interest" description="Disordered" evidence="1">
    <location>
        <begin position="141"/>
        <end position="184"/>
    </location>
</feature>
<evidence type="ECO:0000313" key="3">
    <source>
        <dbReference type="Proteomes" id="UP000799766"/>
    </source>
</evidence>
<keyword evidence="3" id="KW-1185">Reference proteome</keyword>
<feature type="region of interest" description="Disordered" evidence="1">
    <location>
        <begin position="24"/>
        <end position="44"/>
    </location>
</feature>
<evidence type="ECO:0000256" key="1">
    <source>
        <dbReference type="SAM" id="MobiDB-lite"/>
    </source>
</evidence>
<accession>A0A6A6PCN1</accession>
<dbReference type="EMBL" id="MU001671">
    <property type="protein sequence ID" value="KAF2461630.1"/>
    <property type="molecule type" value="Genomic_DNA"/>
</dbReference>
<gene>
    <name evidence="2" type="ORF">BDY21DRAFT_91116</name>
</gene>
<feature type="compositionally biased region" description="Basic residues" evidence="1">
    <location>
        <begin position="29"/>
        <end position="43"/>
    </location>
</feature>
<dbReference type="AlphaFoldDB" id="A0A6A6PCN1"/>
<reference evidence="2" key="1">
    <citation type="journal article" date="2020" name="Stud. Mycol.">
        <title>101 Dothideomycetes genomes: a test case for predicting lifestyles and emergence of pathogens.</title>
        <authorList>
            <person name="Haridas S."/>
            <person name="Albert R."/>
            <person name="Binder M."/>
            <person name="Bloem J."/>
            <person name="Labutti K."/>
            <person name="Salamov A."/>
            <person name="Andreopoulos B."/>
            <person name="Baker S."/>
            <person name="Barry K."/>
            <person name="Bills G."/>
            <person name="Bluhm B."/>
            <person name="Cannon C."/>
            <person name="Castanera R."/>
            <person name="Culley D."/>
            <person name="Daum C."/>
            <person name="Ezra D."/>
            <person name="Gonzalez J."/>
            <person name="Henrissat B."/>
            <person name="Kuo A."/>
            <person name="Liang C."/>
            <person name="Lipzen A."/>
            <person name="Lutzoni F."/>
            <person name="Magnuson J."/>
            <person name="Mondo S."/>
            <person name="Nolan M."/>
            <person name="Ohm R."/>
            <person name="Pangilinan J."/>
            <person name="Park H.-J."/>
            <person name="Ramirez L."/>
            <person name="Alfaro M."/>
            <person name="Sun H."/>
            <person name="Tritt A."/>
            <person name="Yoshinaga Y."/>
            <person name="Zwiers L.-H."/>
            <person name="Turgeon B."/>
            <person name="Goodwin S."/>
            <person name="Spatafora J."/>
            <person name="Crous P."/>
            <person name="Grigoriev I."/>
        </authorList>
    </citation>
    <scope>NUCLEOTIDE SEQUENCE</scope>
    <source>
        <strain evidence="2">ATCC 16933</strain>
    </source>
</reference>
<protein>
    <submittedName>
        <fullName evidence="2">Uncharacterized protein</fullName>
    </submittedName>
</protein>